<accession>A0A0N4ZQF1</accession>
<dbReference type="AlphaFoldDB" id="A0A0N4ZQF1"/>
<proteinExistence type="predicted"/>
<dbReference type="WBParaSite" id="PTRK_0001074900.1">
    <property type="protein sequence ID" value="PTRK_0001074900.1"/>
    <property type="gene ID" value="PTRK_0001074900"/>
</dbReference>
<dbReference type="SUPFAM" id="SSF52047">
    <property type="entry name" value="RNI-like"/>
    <property type="match status" value="1"/>
</dbReference>
<protein>
    <submittedName>
        <fullName evidence="2">F-box domain-containing protein</fullName>
    </submittedName>
</protein>
<keyword evidence="1" id="KW-1185">Reference proteome</keyword>
<reference evidence="2" key="1">
    <citation type="submission" date="2017-02" db="UniProtKB">
        <authorList>
            <consortium name="WormBaseParasite"/>
        </authorList>
    </citation>
    <scope>IDENTIFICATION</scope>
</reference>
<dbReference type="Gene3D" id="3.80.10.10">
    <property type="entry name" value="Ribonuclease Inhibitor"/>
    <property type="match status" value="1"/>
</dbReference>
<sequence>MRENQAFLDVFNNEYFSKNLLSYILSIDDLENLALTCRTAYRRVKEINNIHIQKKRKYCTTLVINDKEIQKQVAGTGRIRTLFLNEVSLNIEREFYKTLSTEEIEVIDEVNFRIEDKRRNTSSIHYDEYAPKIAKIICEYFEIFYNAKILNFMDSCNNHLSGFPLAVIRFLDSPRIEVIHNVNAISIDRYFKRIDTVKNGFFNKLSNLKEFGICREGRKCVEESTEKVETLEPFFHYLRTTPHIIVNLYMLLNAIRASECADLVNMIIQNNLKVRIDFRLSWLLIEALKFPNIPDAKIYDYVYHMRNSGHFNRIAPKLCNIKSLSIYVSSESFDTLVRRPMTRQFPNFRDEETEKWPLNNLKYLTELEELIISSSIRKDTFSYEHFLPFEMQEIIVHVLAHVNPTIKKLTIVTYETLSQNVIKAITDNLPNLESLTLQCAKIKQPNLLNNLTSINTLYLSDVKLNFEIPPNVKYLIIDNDVKPCECNKQNIKYVKHWSFNKKLFKQFPEYLEIQQDLNIPLRIYYKNCFEKYRYMDIVRRHREKVDSFTF</sequence>
<dbReference type="Proteomes" id="UP000038045">
    <property type="component" value="Unplaced"/>
</dbReference>
<organism evidence="1 2">
    <name type="scientific">Parastrongyloides trichosuri</name>
    <name type="common">Possum-specific nematode worm</name>
    <dbReference type="NCBI Taxonomy" id="131310"/>
    <lineage>
        <taxon>Eukaryota</taxon>
        <taxon>Metazoa</taxon>
        <taxon>Ecdysozoa</taxon>
        <taxon>Nematoda</taxon>
        <taxon>Chromadorea</taxon>
        <taxon>Rhabditida</taxon>
        <taxon>Tylenchina</taxon>
        <taxon>Panagrolaimomorpha</taxon>
        <taxon>Strongyloidoidea</taxon>
        <taxon>Strongyloididae</taxon>
        <taxon>Parastrongyloides</taxon>
    </lineage>
</organism>
<evidence type="ECO:0000313" key="1">
    <source>
        <dbReference type="Proteomes" id="UP000038045"/>
    </source>
</evidence>
<evidence type="ECO:0000313" key="2">
    <source>
        <dbReference type="WBParaSite" id="PTRK_0001074900.1"/>
    </source>
</evidence>
<dbReference type="InterPro" id="IPR032675">
    <property type="entry name" value="LRR_dom_sf"/>
</dbReference>
<name>A0A0N4ZQF1_PARTI</name>